<dbReference type="InterPro" id="IPR010273">
    <property type="entry name" value="DUF881"/>
</dbReference>
<dbReference type="PANTHER" id="PTHR37313">
    <property type="entry name" value="UPF0749 PROTEIN RV1825"/>
    <property type="match status" value="1"/>
</dbReference>
<comment type="similarity">
    <text evidence="1">Belongs to the UPF0749 family.</text>
</comment>
<organism evidence="3 4">
    <name type="scientific">Paraliobacillus quinghaiensis</name>
    <dbReference type="NCBI Taxonomy" id="470815"/>
    <lineage>
        <taxon>Bacteria</taxon>
        <taxon>Bacillati</taxon>
        <taxon>Bacillota</taxon>
        <taxon>Bacilli</taxon>
        <taxon>Bacillales</taxon>
        <taxon>Bacillaceae</taxon>
        <taxon>Paraliobacillus</taxon>
    </lineage>
</organism>
<keyword evidence="4" id="KW-1185">Reference proteome</keyword>
<evidence type="ECO:0000256" key="1">
    <source>
        <dbReference type="ARBA" id="ARBA00009108"/>
    </source>
</evidence>
<dbReference type="Gene3D" id="3.30.70.1880">
    <property type="entry name" value="Protein of unknown function DUF881"/>
    <property type="match status" value="1"/>
</dbReference>
<reference evidence="3" key="2">
    <citation type="submission" date="2020-09" db="EMBL/GenBank/DDBJ databases">
        <authorList>
            <person name="Sun Q."/>
            <person name="Zhou Y."/>
        </authorList>
    </citation>
    <scope>NUCLEOTIDE SEQUENCE</scope>
    <source>
        <strain evidence="3">CGMCC 1.6333</strain>
    </source>
</reference>
<name>A0A917WQ36_9BACI</name>
<feature type="coiled-coil region" evidence="2">
    <location>
        <begin position="52"/>
        <end position="86"/>
    </location>
</feature>
<gene>
    <name evidence="3" type="primary">ylxW</name>
    <name evidence="3" type="ORF">GCM10011351_03100</name>
</gene>
<accession>A0A917WQ36</accession>
<dbReference type="Pfam" id="PF05949">
    <property type="entry name" value="DUF881"/>
    <property type="match status" value="1"/>
</dbReference>
<evidence type="ECO:0000313" key="3">
    <source>
        <dbReference type="EMBL" id="GGM20633.1"/>
    </source>
</evidence>
<reference evidence="3" key="1">
    <citation type="journal article" date="2014" name="Int. J. Syst. Evol. Microbiol.">
        <title>Complete genome sequence of Corynebacterium casei LMG S-19264T (=DSM 44701T), isolated from a smear-ripened cheese.</title>
        <authorList>
            <consortium name="US DOE Joint Genome Institute (JGI-PGF)"/>
            <person name="Walter F."/>
            <person name="Albersmeier A."/>
            <person name="Kalinowski J."/>
            <person name="Ruckert C."/>
        </authorList>
    </citation>
    <scope>NUCLEOTIDE SEQUENCE</scope>
    <source>
        <strain evidence="3">CGMCC 1.6333</strain>
    </source>
</reference>
<evidence type="ECO:0000313" key="4">
    <source>
        <dbReference type="Proteomes" id="UP000618460"/>
    </source>
</evidence>
<dbReference type="OrthoDB" id="9776196at2"/>
<evidence type="ECO:0000256" key="2">
    <source>
        <dbReference type="SAM" id="Coils"/>
    </source>
</evidence>
<dbReference type="RefSeq" id="WP_117153023.1">
    <property type="nucleotide sequence ID" value="NZ_BMLG01000001.1"/>
</dbReference>
<keyword evidence="2" id="KW-0175">Coiled coil</keyword>
<dbReference type="AlphaFoldDB" id="A0A917WQ36"/>
<sequence length="230" mass="26404">MRLQGRHVILSLVLFAFGFLIAFSYQHTKNQSEVIQLSEQEWEKDFYYRQQLIQLEEKNRELVHEVENLRQEINLFEEDLGEREVTIKDYVEEKKKLQLLTGELPIKGPGVKVTLRDADYIPAEENVNQYIVHDRHMQLVINELFSAGAKAIAINGQRIYKDSYVTCIGPVVSVDGNQHPAPFIIEAVGEPETLRVSLELTNGVLDILVNDNIEVEIGNKDKIEMDARIS</sequence>
<dbReference type="PANTHER" id="PTHR37313:SF2">
    <property type="entry name" value="UPF0749 PROTEIN YLXX"/>
    <property type="match status" value="1"/>
</dbReference>
<dbReference type="EMBL" id="BMLG01000001">
    <property type="protein sequence ID" value="GGM20633.1"/>
    <property type="molecule type" value="Genomic_DNA"/>
</dbReference>
<comment type="caution">
    <text evidence="3">The sequence shown here is derived from an EMBL/GenBank/DDBJ whole genome shotgun (WGS) entry which is preliminary data.</text>
</comment>
<dbReference type="Proteomes" id="UP000618460">
    <property type="component" value="Unassembled WGS sequence"/>
</dbReference>
<protein>
    <submittedName>
        <fullName evidence="3">UPF0749 protein YlxW</fullName>
    </submittedName>
</protein>
<proteinExistence type="inferred from homology"/>